<name>A0A1F8FFS5_9BACT</name>
<dbReference type="InterPro" id="IPR023798">
    <property type="entry name" value="Ribosomal_uS7_dom"/>
</dbReference>
<keyword evidence="4 6" id="KW-0689">Ribosomal protein</keyword>
<evidence type="ECO:0000259" key="8">
    <source>
        <dbReference type="Pfam" id="PF00177"/>
    </source>
</evidence>
<evidence type="ECO:0000256" key="3">
    <source>
        <dbReference type="ARBA" id="ARBA00022884"/>
    </source>
</evidence>
<comment type="function">
    <text evidence="6">One of the primary rRNA binding proteins, it binds directly to 16S rRNA where it nucleates assembly of the head domain of the 30S subunit. Is located at the subunit interface close to the decoding center, probably blocks exit of the E-site tRNA.</text>
</comment>
<dbReference type="GO" id="GO:0006412">
    <property type="term" value="P:translation"/>
    <property type="evidence" value="ECO:0007669"/>
    <property type="project" value="UniProtKB-UniRule"/>
</dbReference>
<dbReference type="Proteomes" id="UP000178197">
    <property type="component" value="Unassembled WGS sequence"/>
</dbReference>
<dbReference type="Pfam" id="PF00177">
    <property type="entry name" value="Ribosomal_S7"/>
    <property type="match status" value="1"/>
</dbReference>
<feature type="domain" description="Small ribosomal subunit protein uS7" evidence="8">
    <location>
        <begin position="2"/>
        <end position="148"/>
    </location>
</feature>
<comment type="caution">
    <text evidence="9">The sequence shown here is derived from an EMBL/GenBank/DDBJ whole genome shotgun (WGS) entry which is preliminary data.</text>
</comment>
<evidence type="ECO:0000256" key="5">
    <source>
        <dbReference type="ARBA" id="ARBA00023274"/>
    </source>
</evidence>
<evidence type="ECO:0000313" key="9">
    <source>
        <dbReference type="EMBL" id="OGN12021.1"/>
    </source>
</evidence>
<proteinExistence type="inferred from homology"/>
<evidence type="ECO:0000256" key="7">
    <source>
        <dbReference type="RuleBase" id="RU003619"/>
    </source>
</evidence>
<dbReference type="PIRSF" id="PIRSF002122">
    <property type="entry name" value="RPS7p_RPS7a_RPS5e_RPS7o"/>
    <property type="match status" value="1"/>
</dbReference>
<dbReference type="GO" id="GO:0000049">
    <property type="term" value="F:tRNA binding"/>
    <property type="evidence" value="ECO:0007669"/>
    <property type="project" value="UniProtKB-UniRule"/>
</dbReference>
<organism evidence="9 10">
    <name type="scientific">Candidatus Yanofskybacteria bacterium RIFCSPHIGHO2_02_FULL_43_15c</name>
    <dbReference type="NCBI Taxonomy" id="1802679"/>
    <lineage>
        <taxon>Bacteria</taxon>
        <taxon>Candidatus Yanofskyibacteriota</taxon>
    </lineage>
</organism>
<dbReference type="GO" id="GO:0015935">
    <property type="term" value="C:small ribosomal subunit"/>
    <property type="evidence" value="ECO:0007669"/>
    <property type="project" value="InterPro"/>
</dbReference>
<accession>A0A1F8FFS5</accession>
<keyword evidence="3 6" id="KW-0694">RNA-binding</keyword>
<dbReference type="GO" id="GO:0019843">
    <property type="term" value="F:rRNA binding"/>
    <property type="evidence" value="ECO:0007669"/>
    <property type="project" value="UniProtKB-UniRule"/>
</dbReference>
<sequence>MRRPVKKKIRIEPDARYSSMLVARLINQVLREGKKSIAERIVYHALKAAEDKIKKPALEVLETAIDNAGPQLELRSKRVGGANYQVPYEVRPERRVTLALRWIVGSARNQKGKDMEIKLAEEIINAVNNTGMAVKKKQDMHRMADANKAFAHFAW</sequence>
<evidence type="ECO:0000256" key="6">
    <source>
        <dbReference type="HAMAP-Rule" id="MF_00480"/>
    </source>
</evidence>
<keyword evidence="5 6" id="KW-0687">Ribonucleoprotein</keyword>
<dbReference type="EMBL" id="MGJT01000025">
    <property type="protein sequence ID" value="OGN12021.1"/>
    <property type="molecule type" value="Genomic_DNA"/>
</dbReference>
<protein>
    <recommendedName>
        <fullName evidence="6">Small ribosomal subunit protein uS7</fullName>
    </recommendedName>
</protein>
<evidence type="ECO:0000256" key="1">
    <source>
        <dbReference type="ARBA" id="ARBA00007151"/>
    </source>
</evidence>
<dbReference type="NCBIfam" id="TIGR01029">
    <property type="entry name" value="rpsG_bact"/>
    <property type="match status" value="1"/>
</dbReference>
<dbReference type="HAMAP" id="MF_00480_B">
    <property type="entry name" value="Ribosomal_uS7_B"/>
    <property type="match status" value="1"/>
</dbReference>
<dbReference type="AlphaFoldDB" id="A0A1F8FFS5"/>
<keyword evidence="6" id="KW-0820">tRNA-binding</keyword>
<dbReference type="CDD" id="cd14869">
    <property type="entry name" value="uS7_Bacteria"/>
    <property type="match status" value="1"/>
</dbReference>
<dbReference type="InterPro" id="IPR000235">
    <property type="entry name" value="Ribosomal_uS7"/>
</dbReference>
<dbReference type="PANTHER" id="PTHR11205">
    <property type="entry name" value="RIBOSOMAL PROTEIN S7"/>
    <property type="match status" value="1"/>
</dbReference>
<evidence type="ECO:0000313" key="10">
    <source>
        <dbReference type="Proteomes" id="UP000178197"/>
    </source>
</evidence>
<dbReference type="Gene3D" id="1.10.455.10">
    <property type="entry name" value="Ribosomal protein S7 domain"/>
    <property type="match status" value="1"/>
</dbReference>
<dbReference type="InterPro" id="IPR020606">
    <property type="entry name" value="Ribosomal_uS7_CS"/>
</dbReference>
<dbReference type="InterPro" id="IPR036823">
    <property type="entry name" value="Ribosomal_uS7_dom_sf"/>
</dbReference>
<evidence type="ECO:0000256" key="2">
    <source>
        <dbReference type="ARBA" id="ARBA00022730"/>
    </source>
</evidence>
<dbReference type="PROSITE" id="PS00052">
    <property type="entry name" value="RIBOSOMAL_S7"/>
    <property type="match status" value="1"/>
</dbReference>
<reference evidence="9 10" key="1">
    <citation type="journal article" date="2016" name="Nat. Commun.">
        <title>Thousands of microbial genomes shed light on interconnected biogeochemical processes in an aquifer system.</title>
        <authorList>
            <person name="Anantharaman K."/>
            <person name="Brown C.T."/>
            <person name="Hug L.A."/>
            <person name="Sharon I."/>
            <person name="Castelle C.J."/>
            <person name="Probst A.J."/>
            <person name="Thomas B.C."/>
            <person name="Singh A."/>
            <person name="Wilkins M.J."/>
            <person name="Karaoz U."/>
            <person name="Brodie E.L."/>
            <person name="Williams K.H."/>
            <person name="Hubbard S.S."/>
            <person name="Banfield J.F."/>
        </authorList>
    </citation>
    <scope>NUCLEOTIDE SEQUENCE [LARGE SCALE GENOMIC DNA]</scope>
</reference>
<comment type="similarity">
    <text evidence="1 6 7">Belongs to the universal ribosomal protein uS7 family.</text>
</comment>
<gene>
    <name evidence="6" type="primary">rpsG</name>
    <name evidence="9" type="ORF">A3C71_00685</name>
</gene>
<dbReference type="GO" id="GO:0003735">
    <property type="term" value="F:structural constituent of ribosome"/>
    <property type="evidence" value="ECO:0007669"/>
    <property type="project" value="InterPro"/>
</dbReference>
<dbReference type="InterPro" id="IPR005717">
    <property type="entry name" value="Ribosomal_uS7_bac/org-type"/>
</dbReference>
<dbReference type="SUPFAM" id="SSF47973">
    <property type="entry name" value="Ribosomal protein S7"/>
    <property type="match status" value="1"/>
</dbReference>
<comment type="subunit">
    <text evidence="6">Part of the 30S ribosomal subunit. Contacts proteins S9 and S11.</text>
</comment>
<keyword evidence="2 6" id="KW-0699">rRNA-binding</keyword>
<evidence type="ECO:0000256" key="4">
    <source>
        <dbReference type="ARBA" id="ARBA00022980"/>
    </source>
</evidence>
<dbReference type="FunFam" id="1.10.455.10:FF:000001">
    <property type="entry name" value="30S ribosomal protein S7"/>
    <property type="match status" value="1"/>
</dbReference>